<dbReference type="RefSeq" id="WP_108893549.1">
    <property type="nucleotide sequence ID" value="NZ_ONZF01000003.1"/>
</dbReference>
<evidence type="ECO:0000313" key="3">
    <source>
        <dbReference type="Proteomes" id="UP000244912"/>
    </source>
</evidence>
<dbReference type="Pfam" id="PF00583">
    <property type="entry name" value="Acetyltransf_1"/>
    <property type="match status" value="1"/>
</dbReference>
<dbReference type="GO" id="GO:0016747">
    <property type="term" value="F:acyltransferase activity, transferring groups other than amino-acyl groups"/>
    <property type="evidence" value="ECO:0007669"/>
    <property type="project" value="InterPro"/>
</dbReference>
<dbReference type="EMBL" id="ONZF01000003">
    <property type="protein sequence ID" value="SPJ23675.1"/>
    <property type="molecule type" value="Genomic_DNA"/>
</dbReference>
<dbReference type="SUPFAM" id="SSF55729">
    <property type="entry name" value="Acyl-CoA N-acyltransferases (Nat)"/>
    <property type="match status" value="1"/>
</dbReference>
<proteinExistence type="predicted"/>
<dbReference type="Proteomes" id="UP000244912">
    <property type="component" value="Unassembled WGS sequence"/>
</dbReference>
<organism evidence="2 3">
    <name type="scientific">Palleronia abyssalis</name>
    <dbReference type="NCBI Taxonomy" id="1501240"/>
    <lineage>
        <taxon>Bacteria</taxon>
        <taxon>Pseudomonadati</taxon>
        <taxon>Pseudomonadota</taxon>
        <taxon>Alphaproteobacteria</taxon>
        <taxon>Rhodobacterales</taxon>
        <taxon>Roseobacteraceae</taxon>
        <taxon>Palleronia</taxon>
    </lineage>
</organism>
<feature type="domain" description="N-acetyltransferase" evidence="1">
    <location>
        <begin position="189"/>
        <end position="266"/>
    </location>
</feature>
<reference evidence="2 3" key="1">
    <citation type="submission" date="2018-03" db="EMBL/GenBank/DDBJ databases">
        <authorList>
            <person name="Keele B.F."/>
        </authorList>
    </citation>
    <scope>NUCLEOTIDE SEQUENCE [LARGE SCALE GENOMIC DNA]</scope>
    <source>
        <strain evidence="2 3">CECT 8504</strain>
    </source>
</reference>
<dbReference type="CDD" id="cd04301">
    <property type="entry name" value="NAT_SF"/>
    <property type="match status" value="1"/>
</dbReference>
<sequence>MTLPVSAWGSTRPLAPVAAHLGGEAALVEWMAEEAARAGDPAFTELFSGAARALKLPLGLFAQRHLPSLLGGIRFFGGDVTRPFVEVIAHDLPLETLRATVWREWADFAPRAFRLLVPGDHSMPCETCLDQTVHIARAGTIAQAGATLALFDGPETAQVILDAAFAASRVDPGFAGAVSPTDDLPALFDAERLHAILYQGVPVGLIATRPGRIAWIDGEIVQELAVHPDHRGRGLAAAGHRALAATFSPERPYMGTIAAQNPASRKSAERSGRPAALKWVFVPIDPTRRGVIP</sequence>
<dbReference type="Gene3D" id="3.40.630.30">
    <property type="match status" value="1"/>
</dbReference>
<dbReference type="InterPro" id="IPR016181">
    <property type="entry name" value="Acyl_CoA_acyltransferase"/>
</dbReference>
<evidence type="ECO:0000313" key="2">
    <source>
        <dbReference type="EMBL" id="SPJ23675.1"/>
    </source>
</evidence>
<name>A0A2R8BU61_9RHOB</name>
<dbReference type="AlphaFoldDB" id="A0A2R8BU61"/>
<protein>
    <recommendedName>
        <fullName evidence="1">N-acetyltransferase domain-containing protein</fullName>
    </recommendedName>
</protein>
<dbReference type="OrthoDB" id="7849162at2"/>
<accession>A0A2R8BU61</accession>
<keyword evidence="3" id="KW-1185">Reference proteome</keyword>
<evidence type="ECO:0000259" key="1">
    <source>
        <dbReference type="Pfam" id="PF00583"/>
    </source>
</evidence>
<dbReference type="InterPro" id="IPR000182">
    <property type="entry name" value="GNAT_dom"/>
</dbReference>
<gene>
    <name evidence="2" type="ORF">PAA8504_01489</name>
</gene>